<dbReference type="OrthoDB" id="2423701at2759"/>
<name>A0A9N8KGT4_9PEZI</name>
<evidence type="ECO:0000313" key="3">
    <source>
        <dbReference type="Proteomes" id="UP000745764"/>
    </source>
</evidence>
<feature type="compositionally biased region" description="Low complexity" evidence="1">
    <location>
        <begin position="322"/>
        <end position="353"/>
    </location>
</feature>
<proteinExistence type="predicted"/>
<feature type="region of interest" description="Disordered" evidence="1">
    <location>
        <begin position="313"/>
        <end position="353"/>
    </location>
</feature>
<keyword evidence="3" id="KW-1185">Reference proteome</keyword>
<comment type="caution">
    <text evidence="2">The sequence shown here is derived from an EMBL/GenBank/DDBJ whole genome shotgun (WGS) entry which is preliminary data.</text>
</comment>
<evidence type="ECO:0000313" key="2">
    <source>
        <dbReference type="EMBL" id="CAD0111640.1"/>
    </source>
</evidence>
<protein>
    <submittedName>
        <fullName evidence="2">Uncharacterized protein</fullName>
    </submittedName>
</protein>
<organism evidence="2 3">
    <name type="scientific">Aureobasidium uvarum</name>
    <dbReference type="NCBI Taxonomy" id="2773716"/>
    <lineage>
        <taxon>Eukaryota</taxon>
        <taxon>Fungi</taxon>
        <taxon>Dikarya</taxon>
        <taxon>Ascomycota</taxon>
        <taxon>Pezizomycotina</taxon>
        <taxon>Dothideomycetes</taxon>
        <taxon>Dothideomycetidae</taxon>
        <taxon>Dothideales</taxon>
        <taxon>Saccotheciaceae</taxon>
        <taxon>Aureobasidium</taxon>
    </lineage>
</organism>
<evidence type="ECO:0000256" key="1">
    <source>
        <dbReference type="SAM" id="MobiDB-lite"/>
    </source>
</evidence>
<accession>A0A9N8KGT4</accession>
<dbReference type="EMBL" id="CAINUL010000014">
    <property type="protein sequence ID" value="CAD0111640.1"/>
    <property type="molecule type" value="Genomic_DNA"/>
</dbReference>
<sequence length="515" mass="58391">MARAEYLAVDAREDSPLFKDMELPVFDLQGYTLWTVGPSIPLRGDKFMTRDANEKYFQAHLLKVCLPYPRPAHISDAVVLSPLNLTMLFRLANHFHKNGCPAHWLSDVFGNLLTGNITTNARAPRHQVLKVEEARRSYLSISTCIKPWIAELSTLVSIWKDLLPFGLLFSNSLIPSLDSVRNYSIKFPEPAGDSLDILTFTLVFWDHEQGSLPVKLRNTLLDDEHGNRSGQAKRIRESGIHVLTTFKWASEISTASFWLRSDVIDTMQQGDWKAYIWRLDSWECVTSGVSVQDYVQAGRNWTDNEKKLLLRPALETNTSTRSSDATPTAPKTSATPRVPAPESKSSSASSMPAHISNDVDRKFVSEFQITIARFTDSIAEDLNEPGLPKVIRKGRRGYVRTVDELRRRIDPSFTPPKVTKLEGWRLEEVIEEVREVEMMVLGAPLLPKDKKCQLHIAELVAGTVPSLEEPSRESLQFVAKFDEHIEARKRYITWKEKQSKEPKAPPRMNPDCAPQ</sequence>
<dbReference type="Proteomes" id="UP000745764">
    <property type="component" value="Unassembled WGS sequence"/>
</dbReference>
<gene>
    <name evidence="2" type="ORF">AWRI4620_LOCUS5895</name>
</gene>
<feature type="region of interest" description="Disordered" evidence="1">
    <location>
        <begin position="496"/>
        <end position="515"/>
    </location>
</feature>
<dbReference type="AlphaFoldDB" id="A0A9N8KGT4"/>
<reference evidence="2" key="1">
    <citation type="submission" date="2020-06" db="EMBL/GenBank/DDBJ databases">
        <authorList>
            <person name="Onetto C."/>
        </authorList>
    </citation>
    <scope>NUCLEOTIDE SEQUENCE</scope>
</reference>